<keyword evidence="1" id="KW-0175">Coiled coil</keyword>
<comment type="caution">
    <text evidence="2">The sequence shown here is derived from an EMBL/GenBank/DDBJ whole genome shotgun (WGS) entry which is preliminary data.</text>
</comment>
<evidence type="ECO:0000313" key="2">
    <source>
        <dbReference type="EMBL" id="GAA3610585.1"/>
    </source>
</evidence>
<feature type="coiled-coil region" evidence="1">
    <location>
        <begin position="14"/>
        <end position="65"/>
    </location>
</feature>
<gene>
    <name evidence="2" type="ORF">GCM10022419_114490</name>
</gene>
<proteinExistence type="predicted"/>
<dbReference type="RefSeq" id="WP_345575738.1">
    <property type="nucleotide sequence ID" value="NZ_BAABDQ010000046.1"/>
</dbReference>
<protein>
    <submittedName>
        <fullName evidence="2">Uncharacterized protein</fullName>
    </submittedName>
</protein>
<organism evidence="2 3">
    <name type="scientific">Nonomuraea rosea</name>
    <dbReference type="NCBI Taxonomy" id="638574"/>
    <lineage>
        <taxon>Bacteria</taxon>
        <taxon>Bacillati</taxon>
        <taxon>Actinomycetota</taxon>
        <taxon>Actinomycetes</taxon>
        <taxon>Streptosporangiales</taxon>
        <taxon>Streptosporangiaceae</taxon>
        <taxon>Nonomuraea</taxon>
    </lineage>
</organism>
<evidence type="ECO:0000256" key="1">
    <source>
        <dbReference type="SAM" id="Coils"/>
    </source>
</evidence>
<sequence length="77" mass="8543">MTLGPPSADSPVSAESLAVDLELAKAELRTLRAERDRLKAGMAQLRAVEAERDRLREALTEFERKPAALKNRSPSRK</sequence>
<reference evidence="3" key="1">
    <citation type="journal article" date="2019" name="Int. J. Syst. Evol. Microbiol.">
        <title>The Global Catalogue of Microorganisms (GCM) 10K type strain sequencing project: providing services to taxonomists for standard genome sequencing and annotation.</title>
        <authorList>
            <consortium name="The Broad Institute Genomics Platform"/>
            <consortium name="The Broad Institute Genome Sequencing Center for Infectious Disease"/>
            <person name="Wu L."/>
            <person name="Ma J."/>
        </authorList>
    </citation>
    <scope>NUCLEOTIDE SEQUENCE [LARGE SCALE GENOMIC DNA]</scope>
    <source>
        <strain evidence="3">JCM 17326</strain>
    </source>
</reference>
<keyword evidence="3" id="KW-1185">Reference proteome</keyword>
<dbReference type="EMBL" id="BAABDQ010000046">
    <property type="protein sequence ID" value="GAA3610585.1"/>
    <property type="molecule type" value="Genomic_DNA"/>
</dbReference>
<name>A0ABP6ZM52_9ACTN</name>
<evidence type="ECO:0000313" key="3">
    <source>
        <dbReference type="Proteomes" id="UP001500630"/>
    </source>
</evidence>
<accession>A0ABP6ZM52</accession>
<dbReference type="Proteomes" id="UP001500630">
    <property type="component" value="Unassembled WGS sequence"/>
</dbReference>